<dbReference type="OrthoDB" id="9784962at2"/>
<keyword evidence="2" id="KW-0238">DNA-binding</keyword>
<dbReference type="PROSITE" id="PS50932">
    <property type="entry name" value="HTH_LACI_2"/>
    <property type="match status" value="1"/>
</dbReference>
<dbReference type="InterPro" id="IPR028082">
    <property type="entry name" value="Peripla_BP_I"/>
</dbReference>
<feature type="domain" description="HTH lacI-type" evidence="4">
    <location>
        <begin position="3"/>
        <end position="57"/>
    </location>
</feature>
<gene>
    <name evidence="5" type="ORF">FRY98_23025</name>
</gene>
<dbReference type="PANTHER" id="PTHR30146">
    <property type="entry name" value="LACI-RELATED TRANSCRIPTIONAL REPRESSOR"/>
    <property type="match status" value="1"/>
</dbReference>
<dbReference type="CDD" id="cd19975">
    <property type="entry name" value="PBP1_CcpA-like"/>
    <property type="match status" value="1"/>
</dbReference>
<dbReference type="PANTHER" id="PTHR30146:SF109">
    <property type="entry name" value="HTH-TYPE TRANSCRIPTIONAL REGULATOR GALS"/>
    <property type="match status" value="1"/>
</dbReference>
<dbReference type="PROSITE" id="PS00356">
    <property type="entry name" value="HTH_LACI_1"/>
    <property type="match status" value="1"/>
</dbReference>
<evidence type="ECO:0000259" key="4">
    <source>
        <dbReference type="PROSITE" id="PS50932"/>
    </source>
</evidence>
<dbReference type="Proteomes" id="UP000325218">
    <property type="component" value="Unassembled WGS sequence"/>
</dbReference>
<dbReference type="PRINTS" id="PR00036">
    <property type="entry name" value="HTHLACI"/>
</dbReference>
<dbReference type="GO" id="GO:0003700">
    <property type="term" value="F:DNA-binding transcription factor activity"/>
    <property type="evidence" value="ECO:0007669"/>
    <property type="project" value="TreeGrafter"/>
</dbReference>
<dbReference type="SUPFAM" id="SSF53822">
    <property type="entry name" value="Periplasmic binding protein-like I"/>
    <property type="match status" value="1"/>
</dbReference>
<dbReference type="Pfam" id="PF00532">
    <property type="entry name" value="Peripla_BP_1"/>
    <property type="match status" value="1"/>
</dbReference>
<dbReference type="Gene3D" id="1.10.260.40">
    <property type="entry name" value="lambda repressor-like DNA-binding domains"/>
    <property type="match status" value="1"/>
</dbReference>
<reference evidence="5 6" key="1">
    <citation type="submission" date="2019-08" db="EMBL/GenBank/DDBJ databases">
        <title>Genome sequencing of Paenibacillus faecis DSM 23593(T).</title>
        <authorList>
            <person name="Kook J.-K."/>
            <person name="Park S.-N."/>
            <person name="Lim Y.K."/>
        </authorList>
    </citation>
    <scope>NUCLEOTIDE SEQUENCE [LARGE SCALE GENOMIC DNA]</scope>
    <source>
        <strain evidence="5 6">DSM 23593</strain>
    </source>
</reference>
<dbReference type="InterPro" id="IPR001761">
    <property type="entry name" value="Peripla_BP/Lac1_sug-bd_dom"/>
</dbReference>
<dbReference type="EMBL" id="VSDO01000005">
    <property type="protein sequence ID" value="TYA10671.1"/>
    <property type="molecule type" value="Genomic_DNA"/>
</dbReference>
<dbReference type="Gene3D" id="3.40.50.2300">
    <property type="match status" value="2"/>
</dbReference>
<dbReference type="Pfam" id="PF00356">
    <property type="entry name" value="LacI"/>
    <property type="match status" value="1"/>
</dbReference>
<dbReference type="InterPro" id="IPR010982">
    <property type="entry name" value="Lambda_DNA-bd_dom_sf"/>
</dbReference>
<dbReference type="AlphaFoldDB" id="A0A5D0CLE9"/>
<evidence type="ECO:0000256" key="1">
    <source>
        <dbReference type="ARBA" id="ARBA00023015"/>
    </source>
</evidence>
<keyword evidence="3" id="KW-0804">Transcription</keyword>
<evidence type="ECO:0000313" key="6">
    <source>
        <dbReference type="Proteomes" id="UP000325218"/>
    </source>
</evidence>
<comment type="caution">
    <text evidence="5">The sequence shown here is derived from an EMBL/GenBank/DDBJ whole genome shotgun (WGS) entry which is preliminary data.</text>
</comment>
<dbReference type="CDD" id="cd01392">
    <property type="entry name" value="HTH_LacI"/>
    <property type="match status" value="1"/>
</dbReference>
<keyword evidence="1" id="KW-0805">Transcription regulation</keyword>
<dbReference type="GO" id="GO:0000976">
    <property type="term" value="F:transcription cis-regulatory region binding"/>
    <property type="evidence" value="ECO:0007669"/>
    <property type="project" value="TreeGrafter"/>
</dbReference>
<dbReference type="SMART" id="SM00354">
    <property type="entry name" value="HTH_LACI"/>
    <property type="match status" value="1"/>
</dbReference>
<dbReference type="InterPro" id="IPR000843">
    <property type="entry name" value="HTH_LacI"/>
</dbReference>
<evidence type="ECO:0000313" key="5">
    <source>
        <dbReference type="EMBL" id="TYA10671.1"/>
    </source>
</evidence>
<organism evidence="5 6">
    <name type="scientific">Paenibacillus faecis</name>
    <dbReference type="NCBI Taxonomy" id="862114"/>
    <lineage>
        <taxon>Bacteria</taxon>
        <taxon>Bacillati</taxon>
        <taxon>Bacillota</taxon>
        <taxon>Bacilli</taxon>
        <taxon>Bacillales</taxon>
        <taxon>Paenibacillaceae</taxon>
        <taxon>Paenibacillus</taxon>
    </lineage>
</organism>
<dbReference type="RefSeq" id="WP_148456546.1">
    <property type="nucleotide sequence ID" value="NZ_BORZ01000014.1"/>
</dbReference>
<keyword evidence="6" id="KW-1185">Reference proteome</keyword>
<name>A0A5D0CLE9_9BACL</name>
<accession>A0A5D0CLE9</accession>
<evidence type="ECO:0000256" key="2">
    <source>
        <dbReference type="ARBA" id="ARBA00023125"/>
    </source>
</evidence>
<protein>
    <submittedName>
        <fullName evidence="5">LacI family transcriptional regulator</fullName>
    </submittedName>
</protein>
<sequence length="333" mass="37091">MKPTIKDVASKANVSIATVSRVLNNLPGYSDKTKQKVYQAIEELGYQPNAIARGLINKRTHTLGVMFPNVSSDFSSELLRGVEDFAQDNGYSVIVCNTDFDGKRTLKYLQVLREKQIDGLIFSSEVLKQAYYEVLEDMQIPVVLVSTESKYPVPYIKVDDFQASFDAVEYLIHLGHRNIALISGTKSDTLAGIPRVEGYKKALEKHGIPLNPSYIAYGDFMFEKGCEAMETLLHNNSDFTAVFATSDEMAVAALATAAKHGIKVPEDLSIMGYDDLKLARMVVPPLTTVRQPLYDMGTIAARKLIRMIETGEREDSQIIAHSIVERRTVKPFL</sequence>
<evidence type="ECO:0000256" key="3">
    <source>
        <dbReference type="ARBA" id="ARBA00023163"/>
    </source>
</evidence>
<dbReference type="SUPFAM" id="SSF47413">
    <property type="entry name" value="lambda repressor-like DNA-binding domains"/>
    <property type="match status" value="1"/>
</dbReference>
<proteinExistence type="predicted"/>